<feature type="region of interest" description="Disordered" evidence="1">
    <location>
        <begin position="1"/>
        <end position="37"/>
    </location>
</feature>
<name>A0ABW8CIK8_9ACTN</name>
<evidence type="ECO:0000313" key="3">
    <source>
        <dbReference type="EMBL" id="MFI9106300.1"/>
    </source>
</evidence>
<reference evidence="3 4" key="1">
    <citation type="submission" date="2024-10" db="EMBL/GenBank/DDBJ databases">
        <title>The Natural Products Discovery Center: Release of the First 8490 Sequenced Strains for Exploring Actinobacteria Biosynthetic Diversity.</title>
        <authorList>
            <person name="Kalkreuter E."/>
            <person name="Kautsar S.A."/>
            <person name="Yang D."/>
            <person name="Bader C.D."/>
            <person name="Teijaro C.N."/>
            <person name="Fluegel L."/>
            <person name="Davis C.M."/>
            <person name="Simpson J.R."/>
            <person name="Lauterbach L."/>
            <person name="Steele A.D."/>
            <person name="Gui C."/>
            <person name="Meng S."/>
            <person name="Li G."/>
            <person name="Viehrig K."/>
            <person name="Ye F."/>
            <person name="Su P."/>
            <person name="Kiefer A.F."/>
            <person name="Nichols A."/>
            <person name="Cepeda A.J."/>
            <person name="Yan W."/>
            <person name="Fan B."/>
            <person name="Jiang Y."/>
            <person name="Adhikari A."/>
            <person name="Zheng C.-J."/>
            <person name="Schuster L."/>
            <person name="Cowan T.M."/>
            <person name="Smanski M.J."/>
            <person name="Chevrette M.G."/>
            <person name="De Carvalho L.P.S."/>
            <person name="Shen B."/>
        </authorList>
    </citation>
    <scope>NUCLEOTIDE SEQUENCE [LARGE SCALE GENOMIC DNA]</scope>
    <source>
        <strain evidence="3 4">NPDC053399</strain>
    </source>
</reference>
<keyword evidence="2" id="KW-1133">Transmembrane helix</keyword>
<protein>
    <recommendedName>
        <fullName evidence="5">Serine/threonine protein kinase</fullName>
    </recommendedName>
</protein>
<keyword evidence="4" id="KW-1185">Reference proteome</keyword>
<accession>A0ABW8CIK8</accession>
<evidence type="ECO:0000256" key="1">
    <source>
        <dbReference type="SAM" id="MobiDB-lite"/>
    </source>
</evidence>
<feature type="compositionally biased region" description="Pro residues" evidence="1">
    <location>
        <begin position="7"/>
        <end position="22"/>
    </location>
</feature>
<feature type="transmembrane region" description="Helical" evidence="2">
    <location>
        <begin position="44"/>
        <end position="62"/>
    </location>
</feature>
<comment type="caution">
    <text evidence="3">The sequence shown here is derived from an EMBL/GenBank/DDBJ whole genome shotgun (WGS) entry which is preliminary data.</text>
</comment>
<proteinExistence type="predicted"/>
<dbReference type="EMBL" id="JBITYG010000017">
    <property type="protein sequence ID" value="MFI9106300.1"/>
    <property type="molecule type" value="Genomic_DNA"/>
</dbReference>
<evidence type="ECO:0000256" key="2">
    <source>
        <dbReference type="SAM" id="Phobius"/>
    </source>
</evidence>
<evidence type="ECO:0008006" key="5">
    <source>
        <dbReference type="Google" id="ProtNLM"/>
    </source>
</evidence>
<organism evidence="3 4">
    <name type="scientific">Streptomyces fildesensis</name>
    <dbReference type="NCBI Taxonomy" id="375757"/>
    <lineage>
        <taxon>Bacteria</taxon>
        <taxon>Bacillati</taxon>
        <taxon>Actinomycetota</taxon>
        <taxon>Actinomycetes</taxon>
        <taxon>Kitasatosporales</taxon>
        <taxon>Streptomycetaceae</taxon>
        <taxon>Streptomyces</taxon>
    </lineage>
</organism>
<dbReference type="RefSeq" id="WP_399657720.1">
    <property type="nucleotide sequence ID" value="NZ_JBITYG010000017.1"/>
</dbReference>
<keyword evidence="2" id="KW-0812">Transmembrane</keyword>
<dbReference type="Proteomes" id="UP001614394">
    <property type="component" value="Unassembled WGS sequence"/>
</dbReference>
<keyword evidence="2" id="KW-0472">Membrane</keyword>
<sequence>MSEDTPAPEPAPEPPPEPPTEPEPQSEVEAEVERKPRRRGRTTLLIAVAAVLGVLAGAGTGYKIQQDRPETPLPPLAQPKLVQPAGAAAPAAPLTVADDHLVKTDGDLRKLLLERPKGAKDPTVPVPGDGWLLLADYAGEFRDPSHMFRDLSTHAFRRAVGTAWGGDDHTDIDIRLVQFRDQKTTFAIELLQGQQGYMTDAKHADNEGTAIPGDRDGRVWVYSQPETKEGYEPLYRARGLARRGDIFMDIWIYSSDPISAATIMDVSKRQLERL</sequence>
<gene>
    <name evidence="3" type="ORF">ACIGXA_37930</name>
</gene>
<evidence type="ECO:0000313" key="4">
    <source>
        <dbReference type="Proteomes" id="UP001614394"/>
    </source>
</evidence>